<gene>
    <name evidence="1" type="ORF">SLEP1_g8060</name>
</gene>
<name>A0AAV5I8E3_9ROSI</name>
<reference evidence="1 2" key="1">
    <citation type="journal article" date="2021" name="Commun. Biol.">
        <title>The genome of Shorea leprosula (Dipterocarpaceae) highlights the ecological relevance of drought in aseasonal tropical rainforests.</title>
        <authorList>
            <person name="Ng K.K.S."/>
            <person name="Kobayashi M.J."/>
            <person name="Fawcett J.A."/>
            <person name="Hatakeyama M."/>
            <person name="Paape T."/>
            <person name="Ng C.H."/>
            <person name="Ang C.C."/>
            <person name="Tnah L.H."/>
            <person name="Lee C.T."/>
            <person name="Nishiyama T."/>
            <person name="Sese J."/>
            <person name="O'Brien M.J."/>
            <person name="Copetti D."/>
            <person name="Mohd Noor M.I."/>
            <person name="Ong R.C."/>
            <person name="Putra M."/>
            <person name="Sireger I.Z."/>
            <person name="Indrioko S."/>
            <person name="Kosugi Y."/>
            <person name="Izuno A."/>
            <person name="Isagi Y."/>
            <person name="Lee S.L."/>
            <person name="Shimizu K.K."/>
        </authorList>
    </citation>
    <scope>NUCLEOTIDE SEQUENCE [LARGE SCALE GENOMIC DNA]</scope>
    <source>
        <strain evidence="1">214</strain>
    </source>
</reference>
<keyword evidence="2" id="KW-1185">Reference proteome</keyword>
<accession>A0AAV5I8E3</accession>
<sequence length="86" mass="9437">MTSHESSQKVSLMNAAVCTTRYARPPQSSRRTRVSAFSSIADFCFSSCSSSFLLGSLGLVAPGKGIRPPMTFATCNQKMKKHFWVK</sequence>
<protein>
    <submittedName>
        <fullName evidence="1">Uncharacterized protein</fullName>
    </submittedName>
</protein>
<dbReference type="EMBL" id="BPVZ01000008">
    <property type="protein sequence ID" value="GKU94594.1"/>
    <property type="molecule type" value="Genomic_DNA"/>
</dbReference>
<comment type="caution">
    <text evidence="1">The sequence shown here is derived from an EMBL/GenBank/DDBJ whole genome shotgun (WGS) entry which is preliminary data.</text>
</comment>
<organism evidence="1 2">
    <name type="scientific">Rubroshorea leprosula</name>
    <dbReference type="NCBI Taxonomy" id="152421"/>
    <lineage>
        <taxon>Eukaryota</taxon>
        <taxon>Viridiplantae</taxon>
        <taxon>Streptophyta</taxon>
        <taxon>Embryophyta</taxon>
        <taxon>Tracheophyta</taxon>
        <taxon>Spermatophyta</taxon>
        <taxon>Magnoliopsida</taxon>
        <taxon>eudicotyledons</taxon>
        <taxon>Gunneridae</taxon>
        <taxon>Pentapetalae</taxon>
        <taxon>rosids</taxon>
        <taxon>malvids</taxon>
        <taxon>Malvales</taxon>
        <taxon>Dipterocarpaceae</taxon>
        <taxon>Rubroshorea</taxon>
    </lineage>
</organism>
<dbReference type="Proteomes" id="UP001054252">
    <property type="component" value="Unassembled WGS sequence"/>
</dbReference>
<evidence type="ECO:0000313" key="1">
    <source>
        <dbReference type="EMBL" id="GKU94594.1"/>
    </source>
</evidence>
<dbReference type="AlphaFoldDB" id="A0AAV5I8E3"/>
<evidence type="ECO:0000313" key="2">
    <source>
        <dbReference type="Proteomes" id="UP001054252"/>
    </source>
</evidence>
<proteinExistence type="predicted"/>